<sequence>MGAGGEHEHVDGLTRTGGEDAPGYSPSTRRCVPSTSVPAPQSPGVLGQHGLHEDSKEKPQQGGHNRGHGEGKAEPAEPVLAQGCPDSRPGIVPRPSAAFPWVFFTTCGQIDGGPARTLLKAHPATLQRCCPPRHHVNCSSSEVLSLRSWAKAPTAAGLRIPNGTGAEREGTGRDKVLVAVPRGEDAGSSPVAIPGVSGMLGVEEARVILVSEHRAARQTSKHRVSVAGFSQSKERNQEPGLRGPAGLPGAQQHLHGSCAEPLLSRGI</sequence>
<evidence type="ECO:0000256" key="1">
    <source>
        <dbReference type="SAM" id="MobiDB-lite"/>
    </source>
</evidence>
<feature type="compositionally biased region" description="Low complexity" evidence="1">
    <location>
        <begin position="239"/>
        <end position="250"/>
    </location>
</feature>
<evidence type="ECO:0000313" key="2">
    <source>
        <dbReference type="EMBL" id="EOA96502.1"/>
    </source>
</evidence>
<feature type="region of interest" description="Disordered" evidence="1">
    <location>
        <begin position="1"/>
        <end position="86"/>
    </location>
</feature>
<name>R0L889_ANAPL</name>
<feature type="compositionally biased region" description="Basic and acidic residues" evidence="1">
    <location>
        <begin position="50"/>
        <end position="59"/>
    </location>
</feature>
<proteinExistence type="predicted"/>
<dbReference type="EMBL" id="KB743963">
    <property type="protein sequence ID" value="EOA96502.1"/>
    <property type="molecule type" value="Genomic_DNA"/>
</dbReference>
<keyword evidence="3" id="KW-1185">Reference proteome</keyword>
<protein>
    <submittedName>
        <fullName evidence="2">Uncharacterized protein</fullName>
    </submittedName>
</protein>
<organism evidence="2 3">
    <name type="scientific">Anas platyrhynchos</name>
    <name type="common">Mallard</name>
    <name type="synonym">Anas boschas</name>
    <dbReference type="NCBI Taxonomy" id="8839"/>
    <lineage>
        <taxon>Eukaryota</taxon>
        <taxon>Metazoa</taxon>
        <taxon>Chordata</taxon>
        <taxon>Craniata</taxon>
        <taxon>Vertebrata</taxon>
        <taxon>Euteleostomi</taxon>
        <taxon>Archelosauria</taxon>
        <taxon>Archosauria</taxon>
        <taxon>Dinosauria</taxon>
        <taxon>Saurischia</taxon>
        <taxon>Theropoda</taxon>
        <taxon>Coelurosauria</taxon>
        <taxon>Aves</taxon>
        <taxon>Neognathae</taxon>
        <taxon>Galloanserae</taxon>
        <taxon>Anseriformes</taxon>
        <taxon>Anatidae</taxon>
        <taxon>Anatinae</taxon>
        <taxon>Anas</taxon>
    </lineage>
</organism>
<reference evidence="3" key="1">
    <citation type="journal article" date="2013" name="Nat. Genet.">
        <title>The duck genome and transcriptome provide insight into an avian influenza virus reservoir species.</title>
        <authorList>
            <person name="Huang Y."/>
            <person name="Li Y."/>
            <person name="Burt D.W."/>
            <person name="Chen H."/>
            <person name="Zhang Y."/>
            <person name="Qian W."/>
            <person name="Kim H."/>
            <person name="Gan S."/>
            <person name="Zhao Y."/>
            <person name="Li J."/>
            <person name="Yi K."/>
            <person name="Feng H."/>
            <person name="Zhu P."/>
            <person name="Li B."/>
            <person name="Liu Q."/>
            <person name="Fairley S."/>
            <person name="Magor K.E."/>
            <person name="Du Z."/>
            <person name="Hu X."/>
            <person name="Goodman L."/>
            <person name="Tafer H."/>
            <person name="Vignal A."/>
            <person name="Lee T."/>
            <person name="Kim K.W."/>
            <person name="Sheng Z."/>
            <person name="An Y."/>
            <person name="Searle S."/>
            <person name="Herrero J."/>
            <person name="Groenen M.A."/>
            <person name="Crooijmans R.P."/>
            <person name="Faraut T."/>
            <person name="Cai Q."/>
            <person name="Webster R.G."/>
            <person name="Aldridge J.R."/>
            <person name="Warren W.C."/>
            <person name="Bartschat S."/>
            <person name="Kehr S."/>
            <person name="Marz M."/>
            <person name="Stadler P.F."/>
            <person name="Smith J."/>
            <person name="Kraus R.H."/>
            <person name="Zhao Y."/>
            <person name="Ren L."/>
            <person name="Fei J."/>
            <person name="Morisson M."/>
            <person name="Kaiser P."/>
            <person name="Griffin D.K."/>
            <person name="Rao M."/>
            <person name="Pitel F."/>
            <person name="Wang J."/>
            <person name="Li N."/>
        </authorList>
    </citation>
    <scope>NUCLEOTIDE SEQUENCE [LARGE SCALE GENOMIC DNA]</scope>
</reference>
<accession>R0L889</accession>
<dbReference type="Proteomes" id="UP000296049">
    <property type="component" value="Unassembled WGS sequence"/>
</dbReference>
<feature type="compositionally biased region" description="Polar residues" evidence="1">
    <location>
        <begin position="25"/>
        <end position="39"/>
    </location>
</feature>
<gene>
    <name evidence="2" type="ORF">Anapl_10880</name>
</gene>
<dbReference type="AlphaFoldDB" id="R0L889"/>
<feature type="region of interest" description="Disordered" evidence="1">
    <location>
        <begin position="219"/>
        <end position="253"/>
    </location>
</feature>
<evidence type="ECO:0000313" key="3">
    <source>
        <dbReference type="Proteomes" id="UP000296049"/>
    </source>
</evidence>
<feature type="compositionally biased region" description="Basic and acidic residues" evidence="1">
    <location>
        <begin position="1"/>
        <end position="12"/>
    </location>
</feature>